<comment type="similarity">
    <text evidence="4">Belongs to the TRAFAC class dynamin-like GTPase superfamily. GB1/RHD3 GTPase family.</text>
</comment>
<comment type="caution">
    <text evidence="8">The sequence shown here is derived from an EMBL/GenBank/DDBJ whole genome shotgun (WGS) entry which is preliminary data.</text>
</comment>
<keyword evidence="5" id="KW-0472">Membrane</keyword>
<evidence type="ECO:0000259" key="7">
    <source>
        <dbReference type="PROSITE" id="PS51715"/>
    </source>
</evidence>
<dbReference type="Gene3D" id="3.40.50.300">
    <property type="entry name" value="P-loop containing nucleotide triphosphate hydrolases"/>
    <property type="match status" value="1"/>
</dbReference>
<proteinExistence type="inferred from homology"/>
<dbReference type="EMBL" id="JAQQAF010000002">
    <property type="protein sequence ID" value="KAJ8506595.1"/>
    <property type="molecule type" value="Genomic_DNA"/>
</dbReference>
<dbReference type="InterPro" id="IPR030386">
    <property type="entry name" value="G_GB1_RHD3_dom"/>
</dbReference>
<dbReference type="FunFam" id="1.20.1000.10:FF:000002">
    <property type="entry name" value="Guanylate-binding family protein"/>
    <property type="match status" value="1"/>
</dbReference>
<name>A0AAV8RUT0_ENSVE</name>
<keyword evidence="3" id="KW-0342">GTP-binding</keyword>
<feature type="signal peptide" evidence="6">
    <location>
        <begin position="1"/>
        <end position="22"/>
    </location>
</feature>
<dbReference type="GO" id="GO:0003924">
    <property type="term" value="F:GTPase activity"/>
    <property type="evidence" value="ECO:0007669"/>
    <property type="project" value="InterPro"/>
</dbReference>
<evidence type="ECO:0000256" key="3">
    <source>
        <dbReference type="ARBA" id="ARBA00023134"/>
    </source>
</evidence>
<keyword evidence="2" id="KW-0378">Hydrolase</keyword>
<keyword evidence="9" id="KW-1185">Reference proteome</keyword>
<feature type="transmembrane region" description="Helical" evidence="5">
    <location>
        <begin position="560"/>
        <end position="578"/>
    </location>
</feature>
<dbReference type="Proteomes" id="UP001222027">
    <property type="component" value="Unassembled WGS sequence"/>
</dbReference>
<dbReference type="CDD" id="cd01851">
    <property type="entry name" value="GBP"/>
    <property type="match status" value="1"/>
</dbReference>
<dbReference type="PROSITE" id="PS51715">
    <property type="entry name" value="G_GB1_RHD3"/>
    <property type="match status" value="1"/>
</dbReference>
<dbReference type="SUPFAM" id="SSF52540">
    <property type="entry name" value="P-loop containing nucleoside triphosphate hydrolases"/>
    <property type="match status" value="1"/>
</dbReference>
<evidence type="ECO:0000256" key="5">
    <source>
        <dbReference type="SAM" id="Phobius"/>
    </source>
</evidence>
<dbReference type="AlphaFoldDB" id="A0AAV8RUT0"/>
<gene>
    <name evidence="8" type="ORF">OPV22_007481</name>
</gene>
<feature type="domain" description="GB1/RHD3-type G" evidence="7">
    <location>
        <begin position="60"/>
        <end position="173"/>
    </location>
</feature>
<keyword evidence="1" id="KW-0547">Nucleotide-binding</keyword>
<accession>A0AAV8RUT0</accession>
<keyword evidence="5" id="KW-1133">Transmembrane helix</keyword>
<evidence type="ECO:0000256" key="2">
    <source>
        <dbReference type="ARBA" id="ARBA00022801"/>
    </source>
</evidence>
<dbReference type="InterPro" id="IPR003191">
    <property type="entry name" value="Guanylate-bd/ATL_C"/>
</dbReference>
<dbReference type="GO" id="GO:0005525">
    <property type="term" value="F:GTP binding"/>
    <property type="evidence" value="ECO:0007669"/>
    <property type="project" value="UniProtKB-KW"/>
</dbReference>
<dbReference type="InterPro" id="IPR027417">
    <property type="entry name" value="P-loop_NTPase"/>
</dbReference>
<reference evidence="8 9" key="1">
    <citation type="submission" date="2022-12" db="EMBL/GenBank/DDBJ databases">
        <title>Chromosome-scale assembly of the Ensete ventricosum genome.</title>
        <authorList>
            <person name="Dussert Y."/>
            <person name="Stocks J."/>
            <person name="Wendawek A."/>
            <person name="Woldeyes F."/>
            <person name="Nichols R.A."/>
            <person name="Borrell J.S."/>
        </authorList>
    </citation>
    <scope>NUCLEOTIDE SEQUENCE [LARGE SCALE GENOMIC DNA]</scope>
    <source>
        <strain evidence="9">cv. Maze</strain>
        <tissue evidence="8">Seeds</tissue>
    </source>
</reference>
<dbReference type="FunFam" id="3.40.50.300:FF:001063">
    <property type="entry name" value="Guanylate-binding family protein"/>
    <property type="match status" value="1"/>
</dbReference>
<evidence type="ECO:0000313" key="8">
    <source>
        <dbReference type="EMBL" id="KAJ8506595.1"/>
    </source>
</evidence>
<evidence type="ECO:0000313" key="9">
    <source>
        <dbReference type="Proteomes" id="UP001222027"/>
    </source>
</evidence>
<feature type="chain" id="PRO_5043474012" description="GB1/RHD3-type G domain-containing protein" evidence="6">
    <location>
        <begin position="23"/>
        <end position="606"/>
    </location>
</feature>
<evidence type="ECO:0000256" key="4">
    <source>
        <dbReference type="PROSITE-ProRule" id="PRU01052"/>
    </source>
</evidence>
<keyword evidence="5" id="KW-0812">Transmembrane</keyword>
<dbReference type="Pfam" id="PF02263">
    <property type="entry name" value="GBP"/>
    <property type="match status" value="1"/>
</dbReference>
<sequence length="606" mass="69854">MEASLQVLAFWVVILSWSYASASSSGPEDFRRAFPIVEPDSEHTKLRLAREGLEAIQRITTPIAAVAVIGPYRSGKSFLLNQLLSLSCDEGFGVGHMRDTKTKGIWVWGTPVELDIDGTKVSVLYLDTEGFESVGKSNVYDDRIFALATVMSSVLIYNLPETIREADISRLSFAVEIAEEFYGRVKGQDVAFEPAKLLWLIQRDFLQGKSVQEMVNEALRRIPNNNGDRNIDQVNQIRDSLAIMGDNSTAFSLPQPHLQRTKLCDMKDNELDQLYVKRREQLKKLVATIIRPKVVQGKPLNGKDFVAFLEQILEALNKGEIPSTGSIVEVFNKVILDRCLKLYGQRMDILRLPVQENRLQEIHEESKAEAKKLFDQQHFGRHHTERSVLKLDDEIQKVYRTFLLANEYHSSKLCEARYTECEDKMDHLQIMRLPSMAKFNAGFLQCNQTFERDCVGPSKETYKQKMMKMLGKSRSLFIKDYNQRLSNWLVTFSLIVAIVGRFIIKFILLEISGWLMFIFLETYTRMFWSSESLYYNPAWHIIVSTWETIVYSPILDLDRWAIPIGIMLLVLLVYWRCYGRRKHGSRSLLPLYNSRQKVGSNRPRTD</sequence>
<dbReference type="Gene3D" id="1.20.1000.10">
    <property type="entry name" value="Guanylate-binding protein, C-terminal domain"/>
    <property type="match status" value="1"/>
</dbReference>
<dbReference type="Pfam" id="PF02841">
    <property type="entry name" value="GBP_C"/>
    <property type="match status" value="1"/>
</dbReference>
<dbReference type="SUPFAM" id="SSF48340">
    <property type="entry name" value="Interferon-induced guanylate-binding protein 1 (GBP1), C-terminal domain"/>
    <property type="match status" value="1"/>
</dbReference>
<evidence type="ECO:0000256" key="1">
    <source>
        <dbReference type="ARBA" id="ARBA00022741"/>
    </source>
</evidence>
<dbReference type="InterPro" id="IPR015894">
    <property type="entry name" value="Guanylate-bd_N"/>
</dbReference>
<organism evidence="8 9">
    <name type="scientific">Ensete ventricosum</name>
    <name type="common">Abyssinian banana</name>
    <name type="synonym">Musa ensete</name>
    <dbReference type="NCBI Taxonomy" id="4639"/>
    <lineage>
        <taxon>Eukaryota</taxon>
        <taxon>Viridiplantae</taxon>
        <taxon>Streptophyta</taxon>
        <taxon>Embryophyta</taxon>
        <taxon>Tracheophyta</taxon>
        <taxon>Spermatophyta</taxon>
        <taxon>Magnoliopsida</taxon>
        <taxon>Liliopsida</taxon>
        <taxon>Zingiberales</taxon>
        <taxon>Musaceae</taxon>
        <taxon>Ensete</taxon>
    </lineage>
</organism>
<protein>
    <recommendedName>
        <fullName evidence="7">GB1/RHD3-type G domain-containing protein</fullName>
    </recommendedName>
</protein>
<evidence type="ECO:0000256" key="6">
    <source>
        <dbReference type="SAM" id="SignalP"/>
    </source>
</evidence>
<keyword evidence="6" id="KW-0732">Signal</keyword>
<dbReference type="InterPro" id="IPR036543">
    <property type="entry name" value="Guanylate-bd_C_sf"/>
</dbReference>
<dbReference type="PANTHER" id="PTHR10751">
    <property type="entry name" value="GUANYLATE BINDING PROTEIN"/>
    <property type="match status" value="1"/>
</dbReference>